<dbReference type="AlphaFoldDB" id="A0A6A4QPH3"/>
<keyword evidence="1" id="KW-1133">Transmembrane helix</keyword>
<dbReference type="Proteomes" id="UP000447434">
    <property type="component" value="Chromosome 4"/>
</dbReference>
<accession>A0A6A4QPH3</accession>
<name>A0A6A4QPH3_LUPAL</name>
<gene>
    <name evidence="2" type="ORF">Lalb_Chr04g0264421</name>
</gene>
<evidence type="ECO:0000256" key="1">
    <source>
        <dbReference type="SAM" id="Phobius"/>
    </source>
</evidence>
<proteinExistence type="predicted"/>
<comment type="caution">
    <text evidence="2">The sequence shown here is derived from an EMBL/GenBank/DDBJ whole genome shotgun (WGS) entry which is preliminary data.</text>
</comment>
<organism evidence="2 3">
    <name type="scientific">Lupinus albus</name>
    <name type="common">White lupine</name>
    <name type="synonym">Lupinus termis</name>
    <dbReference type="NCBI Taxonomy" id="3870"/>
    <lineage>
        <taxon>Eukaryota</taxon>
        <taxon>Viridiplantae</taxon>
        <taxon>Streptophyta</taxon>
        <taxon>Embryophyta</taxon>
        <taxon>Tracheophyta</taxon>
        <taxon>Spermatophyta</taxon>
        <taxon>Magnoliopsida</taxon>
        <taxon>eudicotyledons</taxon>
        <taxon>Gunneridae</taxon>
        <taxon>Pentapetalae</taxon>
        <taxon>rosids</taxon>
        <taxon>fabids</taxon>
        <taxon>Fabales</taxon>
        <taxon>Fabaceae</taxon>
        <taxon>Papilionoideae</taxon>
        <taxon>50 kb inversion clade</taxon>
        <taxon>genistoids sensu lato</taxon>
        <taxon>core genistoids</taxon>
        <taxon>Genisteae</taxon>
        <taxon>Lupinus</taxon>
    </lineage>
</organism>
<reference evidence="3" key="1">
    <citation type="journal article" date="2020" name="Nat. Commun.">
        <title>Genome sequence of the cluster root forming white lupin.</title>
        <authorList>
            <person name="Hufnagel B."/>
            <person name="Marques A."/>
            <person name="Soriano A."/>
            <person name="Marques L."/>
            <person name="Divol F."/>
            <person name="Doumas P."/>
            <person name="Sallet E."/>
            <person name="Mancinotti D."/>
            <person name="Carrere S."/>
            <person name="Marande W."/>
            <person name="Arribat S."/>
            <person name="Keller J."/>
            <person name="Huneau C."/>
            <person name="Blein T."/>
            <person name="Aime D."/>
            <person name="Laguerre M."/>
            <person name="Taylor J."/>
            <person name="Schubert V."/>
            <person name="Nelson M."/>
            <person name="Geu-Flores F."/>
            <person name="Crespi M."/>
            <person name="Gallardo-Guerrero K."/>
            <person name="Delaux P.-M."/>
            <person name="Salse J."/>
            <person name="Berges H."/>
            <person name="Guyot R."/>
            <person name="Gouzy J."/>
            <person name="Peret B."/>
        </authorList>
    </citation>
    <scope>NUCLEOTIDE SEQUENCE [LARGE SCALE GENOMIC DNA]</scope>
    <source>
        <strain evidence="3">cv. Amiga</strain>
    </source>
</reference>
<keyword evidence="1" id="KW-0812">Transmembrane</keyword>
<dbReference type="EMBL" id="WOCE01000004">
    <property type="protein sequence ID" value="KAE9616318.1"/>
    <property type="molecule type" value="Genomic_DNA"/>
</dbReference>
<keyword evidence="3" id="KW-1185">Reference proteome</keyword>
<evidence type="ECO:0000313" key="2">
    <source>
        <dbReference type="EMBL" id="KAE9616318.1"/>
    </source>
</evidence>
<sequence length="53" mass="6060">MFALCFHLLTFSLTGFKVGMFCIFLYPFIFALVVIICSYILSGLPCFAHPRHL</sequence>
<feature type="transmembrane region" description="Helical" evidence="1">
    <location>
        <begin position="25"/>
        <end position="48"/>
    </location>
</feature>
<protein>
    <submittedName>
        <fullName evidence="2">Uncharacterized protein</fullName>
    </submittedName>
</protein>
<evidence type="ECO:0000313" key="3">
    <source>
        <dbReference type="Proteomes" id="UP000447434"/>
    </source>
</evidence>
<keyword evidence="1" id="KW-0472">Membrane</keyword>